<dbReference type="RefSeq" id="WP_244183522.1">
    <property type="nucleotide sequence ID" value="NZ_CAWNOR010000087.1"/>
</dbReference>
<organism evidence="1 2">
    <name type="scientific">Xenorhabdus kozodoii</name>
    <dbReference type="NCBI Taxonomy" id="351676"/>
    <lineage>
        <taxon>Bacteria</taxon>
        <taxon>Pseudomonadati</taxon>
        <taxon>Pseudomonadota</taxon>
        <taxon>Gammaproteobacteria</taxon>
        <taxon>Enterobacterales</taxon>
        <taxon>Morganellaceae</taxon>
        <taxon>Xenorhabdus</taxon>
    </lineage>
</organism>
<dbReference type="EMBL" id="NJCX01000050">
    <property type="protein sequence ID" value="PHM68141.1"/>
    <property type="molecule type" value="Genomic_DNA"/>
</dbReference>
<evidence type="ECO:0000313" key="2">
    <source>
        <dbReference type="Proteomes" id="UP000221101"/>
    </source>
</evidence>
<evidence type="ECO:0000313" key="1">
    <source>
        <dbReference type="EMBL" id="PHM68141.1"/>
    </source>
</evidence>
<protein>
    <submittedName>
        <fullName evidence="1">Uncharacterized protein</fullName>
    </submittedName>
</protein>
<sequence>MENKNLELEEVQNLLEKLQSLLHLWMEGHLSGEDAYILSIATEINHKALQEITRVRGIKYS</sequence>
<dbReference type="Proteomes" id="UP000221101">
    <property type="component" value="Unassembled WGS sequence"/>
</dbReference>
<accession>A0A2D0KXI3</accession>
<keyword evidence="2" id="KW-1185">Reference proteome</keyword>
<proteinExistence type="predicted"/>
<name>A0A2D0KXI3_9GAMM</name>
<gene>
    <name evidence="1" type="ORF">Xkoz_03732</name>
</gene>
<reference evidence="1 2" key="1">
    <citation type="journal article" date="2017" name="Nat. Microbiol.">
        <title>Natural product diversity associated with the nematode symbionts Photorhabdus and Xenorhabdus.</title>
        <authorList>
            <person name="Tobias N.J."/>
            <person name="Wolff H."/>
            <person name="Djahanschiri B."/>
            <person name="Grundmann F."/>
            <person name="Kronenwerth M."/>
            <person name="Shi Y.M."/>
            <person name="Simonyi S."/>
            <person name="Grun P."/>
            <person name="Shapiro-Ilan D."/>
            <person name="Pidot S.J."/>
            <person name="Stinear T.P."/>
            <person name="Ebersberger I."/>
            <person name="Bode H.B."/>
        </authorList>
    </citation>
    <scope>NUCLEOTIDE SEQUENCE [LARGE SCALE GENOMIC DNA]</scope>
    <source>
        <strain evidence="1 2">DSM 17907</strain>
    </source>
</reference>
<dbReference type="AlphaFoldDB" id="A0A2D0KXI3"/>
<comment type="caution">
    <text evidence="1">The sequence shown here is derived from an EMBL/GenBank/DDBJ whole genome shotgun (WGS) entry which is preliminary data.</text>
</comment>